<dbReference type="NCBIfam" id="NF041423">
    <property type="entry name" value="MobC_subf"/>
    <property type="match status" value="1"/>
</dbReference>
<accession>A0A511QJM8</accession>
<reference evidence="1 2" key="1">
    <citation type="submission" date="2019-07" db="EMBL/GenBank/DDBJ databases">
        <title>Whole genome shotgun sequence of Vibrio sagamiensis NBRC 104589.</title>
        <authorList>
            <person name="Hosoyama A."/>
            <person name="Uohara A."/>
            <person name="Ohji S."/>
            <person name="Ichikawa N."/>
        </authorList>
    </citation>
    <scope>NUCLEOTIDE SEQUENCE [LARGE SCALE GENOMIC DNA]</scope>
    <source>
        <strain evidence="1 2">NBRC 104589</strain>
    </source>
</reference>
<comment type="caution">
    <text evidence="1">The sequence shown here is derived from an EMBL/GenBank/DDBJ whole genome shotgun (WGS) entry which is preliminary data.</text>
</comment>
<sequence>MSQLIRSPLERQRQSQKKIATVIQFLKQESYTNFANLMLLLRYKDKNPLYRLMRKLVAFGYVREHIFEFENMHFTIWGITDLGLTREILSEFEDFRPFEPSKVKFTTLQHKLMNQKVQIYLQRNGWTDWHNGDQYAFRRRFNVEHRPDAIITAPGNHVIAIETERSLKTAHRYRSIFKSHILAQKKGYWKAVFYVVENDDIKKLLSRRFDQVKFIPFDESKHPFELYRDKLVRIKTLDELKQVTS</sequence>
<dbReference type="Proteomes" id="UP000321922">
    <property type="component" value="Unassembled WGS sequence"/>
</dbReference>
<organism evidence="1 2">
    <name type="scientific">Vibrio sagamiensis NBRC 104589</name>
    <dbReference type="NCBI Taxonomy" id="1219064"/>
    <lineage>
        <taxon>Bacteria</taxon>
        <taxon>Pseudomonadati</taxon>
        <taxon>Pseudomonadota</taxon>
        <taxon>Gammaproteobacteria</taxon>
        <taxon>Vibrionales</taxon>
        <taxon>Vibrionaceae</taxon>
        <taxon>Vibrio</taxon>
    </lineage>
</organism>
<dbReference type="RefSeq" id="WP_039980730.1">
    <property type="nucleotide sequence ID" value="NZ_BAOJ01000040.1"/>
</dbReference>
<protein>
    <submittedName>
        <fullName evidence="1">Molybdopterin-guanine dinucleotide biosynthesis protein MobC</fullName>
    </submittedName>
</protein>
<dbReference type="AlphaFoldDB" id="A0A511QJM8"/>
<proteinExistence type="predicted"/>
<evidence type="ECO:0000313" key="1">
    <source>
        <dbReference type="EMBL" id="GEM77499.1"/>
    </source>
</evidence>
<evidence type="ECO:0000313" key="2">
    <source>
        <dbReference type="Proteomes" id="UP000321922"/>
    </source>
</evidence>
<keyword evidence="2" id="KW-1185">Reference proteome</keyword>
<dbReference type="OrthoDB" id="9152473at2"/>
<dbReference type="EMBL" id="BJXJ01000059">
    <property type="protein sequence ID" value="GEM77499.1"/>
    <property type="molecule type" value="Genomic_DNA"/>
</dbReference>
<gene>
    <name evidence="1" type="ORF">VSA01S_36110</name>
</gene>
<name>A0A511QJM8_9VIBR</name>